<feature type="transmembrane region" description="Helical" evidence="1">
    <location>
        <begin position="30"/>
        <end position="50"/>
    </location>
</feature>
<organism evidence="2 3">
    <name type="scientific">Ancylostoma ceylanicum</name>
    <dbReference type="NCBI Taxonomy" id="53326"/>
    <lineage>
        <taxon>Eukaryota</taxon>
        <taxon>Metazoa</taxon>
        <taxon>Ecdysozoa</taxon>
        <taxon>Nematoda</taxon>
        <taxon>Chromadorea</taxon>
        <taxon>Rhabditida</taxon>
        <taxon>Rhabditina</taxon>
        <taxon>Rhabditomorpha</taxon>
        <taxon>Strongyloidea</taxon>
        <taxon>Ancylostomatidae</taxon>
        <taxon>Ancylostomatinae</taxon>
        <taxon>Ancylostoma</taxon>
    </lineage>
</organism>
<dbReference type="EMBL" id="JARK01000083">
    <property type="protein sequence ID" value="EYC43723.1"/>
    <property type="molecule type" value="Genomic_DNA"/>
</dbReference>
<name>A0A016WXH1_9BILA</name>
<protein>
    <submittedName>
        <fullName evidence="2">Uncharacterized protein</fullName>
    </submittedName>
</protein>
<proteinExistence type="predicted"/>
<keyword evidence="1" id="KW-1133">Transmembrane helix</keyword>
<accession>A0A016WXH1</accession>
<gene>
    <name evidence="2" type="primary">Acey_s0483.g2303</name>
    <name evidence="2" type="ORF">Y032_0483g2303</name>
</gene>
<keyword evidence="1" id="KW-0472">Membrane</keyword>
<reference evidence="3" key="1">
    <citation type="journal article" date="2015" name="Nat. Genet.">
        <title>The genome and transcriptome of the zoonotic hookworm Ancylostoma ceylanicum identify infection-specific gene families.</title>
        <authorList>
            <person name="Schwarz E.M."/>
            <person name="Hu Y."/>
            <person name="Antoshechkin I."/>
            <person name="Miller M.M."/>
            <person name="Sternberg P.W."/>
            <person name="Aroian R.V."/>
        </authorList>
    </citation>
    <scope>NUCLEOTIDE SEQUENCE</scope>
    <source>
        <strain evidence="3">HY135</strain>
    </source>
</reference>
<comment type="caution">
    <text evidence="2">The sequence shown here is derived from an EMBL/GenBank/DDBJ whole genome shotgun (WGS) entry which is preliminary data.</text>
</comment>
<dbReference type="AlphaFoldDB" id="A0A016WXH1"/>
<sequence>MNGKGGAQIMWWDDPVRLSRNAFHCLVLTAWKLINISITFGSLLIVTCVARSPRNDAEKFIPSSLLPLAEANKVFQAGFY</sequence>
<evidence type="ECO:0000256" key="1">
    <source>
        <dbReference type="SAM" id="Phobius"/>
    </source>
</evidence>
<keyword evidence="1" id="KW-0812">Transmembrane</keyword>
<evidence type="ECO:0000313" key="2">
    <source>
        <dbReference type="EMBL" id="EYC43723.1"/>
    </source>
</evidence>
<dbReference type="Proteomes" id="UP000024635">
    <property type="component" value="Unassembled WGS sequence"/>
</dbReference>
<keyword evidence="3" id="KW-1185">Reference proteome</keyword>
<evidence type="ECO:0000313" key="3">
    <source>
        <dbReference type="Proteomes" id="UP000024635"/>
    </source>
</evidence>